<proteinExistence type="predicted"/>
<dbReference type="AlphaFoldDB" id="A0A1H2GM30"/>
<gene>
    <name evidence="1" type="ORF">SAMN04487931_105272</name>
</gene>
<evidence type="ECO:0000313" key="2">
    <source>
        <dbReference type="Proteomes" id="UP000199608"/>
    </source>
</evidence>
<dbReference type="InterPro" id="IPR024530">
    <property type="entry name" value="QSregVF_b"/>
</dbReference>
<evidence type="ECO:0008006" key="3">
    <source>
        <dbReference type="Google" id="ProtNLM"/>
    </source>
</evidence>
<organism evidence="1 2">
    <name type="scientific">Desulfobacula phenolica</name>
    <dbReference type="NCBI Taxonomy" id="90732"/>
    <lineage>
        <taxon>Bacteria</taxon>
        <taxon>Pseudomonadati</taxon>
        <taxon>Thermodesulfobacteriota</taxon>
        <taxon>Desulfobacteria</taxon>
        <taxon>Desulfobacterales</taxon>
        <taxon>Desulfobacteraceae</taxon>
        <taxon>Desulfobacula</taxon>
    </lineage>
</organism>
<evidence type="ECO:0000313" key="1">
    <source>
        <dbReference type="EMBL" id="SDU20511.1"/>
    </source>
</evidence>
<protein>
    <recommendedName>
        <fullName evidence="3">Cytoplasmic protein</fullName>
    </recommendedName>
</protein>
<dbReference type="RefSeq" id="WP_014957201.1">
    <property type="nucleotide sequence ID" value="NZ_FNLL01000005.1"/>
</dbReference>
<dbReference type="Proteomes" id="UP000199608">
    <property type="component" value="Unassembled WGS sequence"/>
</dbReference>
<accession>A0A1H2GM30</accession>
<reference evidence="2" key="1">
    <citation type="submission" date="2016-10" db="EMBL/GenBank/DDBJ databases">
        <authorList>
            <person name="Varghese N."/>
            <person name="Submissions S."/>
        </authorList>
    </citation>
    <scope>NUCLEOTIDE SEQUENCE [LARGE SCALE GENOMIC DNA]</scope>
    <source>
        <strain evidence="2">DSM 3384</strain>
    </source>
</reference>
<name>A0A1H2GM30_9BACT</name>
<dbReference type="Pfam" id="PF12843">
    <property type="entry name" value="QSregVF_b"/>
    <property type="match status" value="1"/>
</dbReference>
<sequence>MTKLIQTDKEAFIALATAKMPFGKYKGLRLVDLPERYLVWFSQKGFPEGKLGEMLRAVYEIKLNGLEYLFR</sequence>
<keyword evidence="2" id="KW-1185">Reference proteome</keyword>
<dbReference type="EMBL" id="FNLL01000005">
    <property type="protein sequence ID" value="SDU20511.1"/>
    <property type="molecule type" value="Genomic_DNA"/>
</dbReference>